<feature type="domain" description="SOCS box" evidence="4">
    <location>
        <begin position="333"/>
        <end position="390"/>
    </location>
</feature>
<keyword evidence="6" id="KW-0808">Transferase</keyword>
<feature type="repeat" description="ANK" evidence="3">
    <location>
        <begin position="169"/>
        <end position="198"/>
    </location>
</feature>
<keyword evidence="5" id="KW-1185">Reference proteome</keyword>
<dbReference type="PANTHER" id="PTHR24198">
    <property type="entry name" value="ANKYRIN REPEAT AND PROTEIN KINASE DOMAIN-CONTAINING PROTEIN"/>
    <property type="match status" value="1"/>
</dbReference>
<dbReference type="PROSITE" id="PS50225">
    <property type="entry name" value="SOCS"/>
    <property type="match status" value="1"/>
</dbReference>
<dbReference type="PROSITE" id="PS50297">
    <property type="entry name" value="ANK_REP_REGION"/>
    <property type="match status" value="5"/>
</dbReference>
<dbReference type="AlphaFoldDB" id="A0A1S3IVA1"/>
<evidence type="ECO:0000256" key="3">
    <source>
        <dbReference type="PROSITE-ProRule" id="PRU00023"/>
    </source>
</evidence>
<dbReference type="Gene3D" id="1.25.40.20">
    <property type="entry name" value="Ankyrin repeat-containing domain"/>
    <property type="match status" value="4"/>
</dbReference>
<sequence length="392" mass="43142">MRAANMGNFKCVEYLLSAGGDPNALDMDGDSPLKLAINNNYGRIGKLLIEKGGDVNMLGSKGRVPIHASAYHGNFKVTELLVDKGAKVNIIDEYGDTPLTVAAARGHVAVVKLLIKTQRSRGQETPEAERNRDLNVAILRASATGKANCVRELLAAGANVNYRDGWYVTPLIHATQRNNPEVLKVLLKAGADITLTTSHQKDAFHYAVVKNYTECVKLLLEHGANPDGYDLYLEQGTAIFDTPKKQEQVPLMVAVTNNNAEVAKSLIQAGCHINKHMKQVDLLSSVIYVGNLRLAKILVCAGWSPNAIRVLFQEGVVGEACDELSIWCQDVISRPRPLLEIARTCIAECLYQHDYTRIARGKKVASYKNKTDQLPLPTPLKKYLQYSDLDHQ</sequence>
<accession>A0A1S3IVA1</accession>
<dbReference type="Proteomes" id="UP000085678">
    <property type="component" value="Unplaced"/>
</dbReference>
<dbReference type="PANTHER" id="PTHR24198:SF165">
    <property type="entry name" value="ANKYRIN REPEAT-CONTAINING PROTEIN-RELATED"/>
    <property type="match status" value="1"/>
</dbReference>
<feature type="repeat" description="ANK" evidence="3">
    <location>
        <begin position="199"/>
        <end position="231"/>
    </location>
</feature>
<dbReference type="Pfam" id="PF00023">
    <property type="entry name" value="Ank"/>
    <property type="match status" value="2"/>
</dbReference>
<keyword evidence="6" id="KW-0418">Kinase</keyword>
<evidence type="ECO:0000256" key="2">
    <source>
        <dbReference type="ARBA" id="ARBA00023043"/>
    </source>
</evidence>
<dbReference type="SMART" id="SM00248">
    <property type="entry name" value="ANK"/>
    <property type="match status" value="9"/>
</dbReference>
<feature type="repeat" description="ANK" evidence="3">
    <location>
        <begin position="1"/>
        <end position="27"/>
    </location>
</feature>
<feature type="repeat" description="ANK" evidence="3">
    <location>
        <begin position="28"/>
        <end position="60"/>
    </location>
</feature>
<dbReference type="InterPro" id="IPR036770">
    <property type="entry name" value="Ankyrin_rpt-contain_sf"/>
</dbReference>
<dbReference type="Pfam" id="PF07525">
    <property type="entry name" value="SOCS_box"/>
    <property type="match status" value="1"/>
</dbReference>
<dbReference type="RefSeq" id="XP_013401876.1">
    <property type="nucleotide sequence ID" value="XM_013546422.2"/>
</dbReference>
<evidence type="ECO:0000256" key="1">
    <source>
        <dbReference type="ARBA" id="ARBA00022737"/>
    </source>
</evidence>
<feature type="repeat" description="ANK" evidence="3">
    <location>
        <begin position="94"/>
        <end position="116"/>
    </location>
</feature>
<dbReference type="PRINTS" id="PR01415">
    <property type="entry name" value="ANKYRIN"/>
</dbReference>
<keyword evidence="2 3" id="KW-0040">ANK repeat</keyword>
<feature type="repeat" description="ANK" evidence="3">
    <location>
        <begin position="61"/>
        <end position="93"/>
    </location>
</feature>
<dbReference type="InterPro" id="IPR002110">
    <property type="entry name" value="Ankyrin_rpt"/>
</dbReference>
<name>A0A1S3IVA1_LINAN</name>
<dbReference type="PROSITE" id="PS50088">
    <property type="entry name" value="ANK_REPEAT"/>
    <property type="match status" value="8"/>
</dbReference>
<evidence type="ECO:0000313" key="6">
    <source>
        <dbReference type="RefSeq" id="XP_013401876.1"/>
    </source>
</evidence>
<dbReference type="GO" id="GO:0016301">
    <property type="term" value="F:kinase activity"/>
    <property type="evidence" value="ECO:0007669"/>
    <property type="project" value="UniProtKB-KW"/>
</dbReference>
<protein>
    <submittedName>
        <fullName evidence="6">Kinase D-interacting substrate of 220 kDa isoform X2</fullName>
    </submittedName>
</protein>
<dbReference type="InterPro" id="IPR001496">
    <property type="entry name" value="SOCS_box"/>
</dbReference>
<evidence type="ECO:0000313" key="5">
    <source>
        <dbReference type="Proteomes" id="UP000085678"/>
    </source>
</evidence>
<keyword evidence="1" id="KW-0677">Repeat</keyword>
<dbReference type="SUPFAM" id="SSF48403">
    <property type="entry name" value="Ankyrin repeat"/>
    <property type="match status" value="1"/>
</dbReference>
<organism evidence="5 6">
    <name type="scientific">Lingula anatina</name>
    <name type="common">Brachiopod</name>
    <name type="synonym">Lingula unguis</name>
    <dbReference type="NCBI Taxonomy" id="7574"/>
    <lineage>
        <taxon>Eukaryota</taxon>
        <taxon>Metazoa</taxon>
        <taxon>Spiralia</taxon>
        <taxon>Lophotrochozoa</taxon>
        <taxon>Brachiopoda</taxon>
        <taxon>Linguliformea</taxon>
        <taxon>Lingulata</taxon>
        <taxon>Lingulida</taxon>
        <taxon>Linguloidea</taxon>
        <taxon>Lingulidae</taxon>
        <taxon>Lingula</taxon>
    </lineage>
</organism>
<evidence type="ECO:0000259" key="4">
    <source>
        <dbReference type="PROSITE" id="PS50225"/>
    </source>
</evidence>
<dbReference type="Pfam" id="PF12796">
    <property type="entry name" value="Ank_2"/>
    <property type="match status" value="2"/>
</dbReference>
<feature type="repeat" description="ANK" evidence="3">
    <location>
        <begin position="246"/>
        <end position="278"/>
    </location>
</feature>
<feature type="repeat" description="ANK" evidence="3">
    <location>
        <begin position="133"/>
        <end position="165"/>
    </location>
</feature>
<gene>
    <name evidence="6" type="primary">LOC106167603</name>
</gene>
<dbReference type="GeneID" id="106167603"/>
<dbReference type="OrthoDB" id="6283900at2759"/>
<reference evidence="6" key="1">
    <citation type="submission" date="2025-08" db="UniProtKB">
        <authorList>
            <consortium name="RefSeq"/>
        </authorList>
    </citation>
    <scope>IDENTIFICATION</scope>
    <source>
        <tissue evidence="6">Gonads</tissue>
    </source>
</reference>
<proteinExistence type="predicted"/>